<evidence type="ECO:0000313" key="2">
    <source>
        <dbReference type="EMBL" id="ASO05264.1"/>
    </source>
</evidence>
<gene>
    <name evidence="2" type="ORF">AREALGSMS7_01800</name>
</gene>
<dbReference type="Pfam" id="PF02582">
    <property type="entry name" value="DUF155"/>
    <property type="match status" value="1"/>
</dbReference>
<dbReference type="AlphaFoldDB" id="A0A221UV94"/>
<dbReference type="eggNOG" id="COG1723">
    <property type="taxonomic scope" value="Bacteria"/>
</dbReference>
<proteinExistence type="predicted"/>
<reference evidence="2 3" key="1">
    <citation type="submission" date="2017-07" db="EMBL/GenBank/DDBJ databases">
        <title>Genome Sequence of Arenibacter algicola Strain SMS7 Isolated from a culture of the Diatom Skeletonema marinoi.</title>
        <authorList>
            <person name="Topel M."/>
            <person name="Pinder M.I.M."/>
            <person name="Johansson O.N."/>
            <person name="Kourtchenko O."/>
            <person name="Godhe A."/>
            <person name="Clarke A.K."/>
        </authorList>
    </citation>
    <scope>NUCLEOTIDE SEQUENCE [LARGE SCALE GENOMIC DNA]</scope>
    <source>
        <strain evidence="2 3">SMS7</strain>
    </source>
</reference>
<dbReference type="PANTHER" id="PTHR16255">
    <property type="entry name" value="REQUIRED FOR MEIOTIC NUCLEAR DIVISION PROTEIN 1 HOMOLOG"/>
    <property type="match status" value="1"/>
</dbReference>
<evidence type="ECO:0000259" key="1">
    <source>
        <dbReference type="Pfam" id="PF02582"/>
    </source>
</evidence>
<dbReference type="InterPro" id="IPR051624">
    <property type="entry name" value="RMD1/Sad1-interacting"/>
</dbReference>
<dbReference type="KEGG" id="aalg:AREALGSMS7_01800"/>
<dbReference type="PANTHER" id="PTHR16255:SF1">
    <property type="entry name" value="REQUIRED FOR MEIOTIC NUCLEAR DIVISION PROTEIN 1 HOMOLOG"/>
    <property type="match status" value="1"/>
</dbReference>
<sequence>MFEVVAVHIASSINIRQCKSQLPLKILFSDSDELYLKNGEKKFVYIFQYGLVSFFNHSEDEKAKVLDALSAITKEKIAPQFTDTIQVEIIEGHQKVAFDKVILPSFDSEFIRLVMLNTSQSVALDQYSEITQQLLEETNEHTQYLEKKGKLNISGIKLKKFIGKVLNIKNQISENLYIFDEPESTWENEQLNRLNLELKQTFDLKIRYRNIHEQLGIIKENLELFKDIWDHRESSRLEWVIIILILVEVLDLFVFRLWSKL</sequence>
<protein>
    <submittedName>
        <fullName evidence="2">Putative ACR, YagE family</fullName>
    </submittedName>
</protein>
<dbReference type="InterPro" id="IPR003734">
    <property type="entry name" value="DUF155"/>
</dbReference>
<dbReference type="Proteomes" id="UP000204551">
    <property type="component" value="Chromosome"/>
</dbReference>
<accession>A0A221UV94</accession>
<feature type="domain" description="DUF155" evidence="1">
    <location>
        <begin position="44"/>
        <end position="211"/>
    </location>
</feature>
<name>A0A221UV94_9FLAO</name>
<dbReference type="EMBL" id="CP022515">
    <property type="protein sequence ID" value="ASO05264.1"/>
    <property type="molecule type" value="Genomic_DNA"/>
</dbReference>
<dbReference type="RefSeq" id="WP_093978063.1">
    <property type="nucleotide sequence ID" value="NZ_CP022515.1"/>
</dbReference>
<organism evidence="2 3">
    <name type="scientific">Arenibacter algicola</name>
    <dbReference type="NCBI Taxonomy" id="616991"/>
    <lineage>
        <taxon>Bacteria</taxon>
        <taxon>Pseudomonadati</taxon>
        <taxon>Bacteroidota</taxon>
        <taxon>Flavobacteriia</taxon>
        <taxon>Flavobacteriales</taxon>
        <taxon>Flavobacteriaceae</taxon>
        <taxon>Arenibacter</taxon>
    </lineage>
</organism>
<evidence type="ECO:0000313" key="3">
    <source>
        <dbReference type="Proteomes" id="UP000204551"/>
    </source>
</evidence>
<dbReference type="STRING" id="616991.GCA_000733925_00176"/>